<dbReference type="Proteomes" id="UP000319976">
    <property type="component" value="Chromosome"/>
</dbReference>
<name>A0A517T4X9_9PLAN</name>
<keyword evidence="1" id="KW-0812">Transmembrane</keyword>
<feature type="transmembrane region" description="Helical" evidence="1">
    <location>
        <begin position="120"/>
        <end position="140"/>
    </location>
</feature>
<keyword evidence="3" id="KW-1185">Reference proteome</keyword>
<sequence length="626" mass="69710">MFFLGIVSLLQALVLPGLLLLRLLNVPVTFAQRCVFVFAFSQILNHLLVRGLVSVGSLTREVLAGVIIAEVVALAVLFRKELRQPLDNILDYFAAQATNIWRQCRMPVDDPAERIRRRTFAFAIFAAAFGTLDYATNFGLPFTGWDAVLSWNRWAIGWADNSLPATMWEYPQLLPTNWAVSYVLIDDINVWVFARAQTVFYPIAILWLLVDLAFVTKRVGIACAVPLTYAIVHLALGKGMSTSGYADVPVGFFTLAAVVAIWLARESTTSSARWKLLCCGALFAAGAALTKQAGLFIAVLYPFFALLASPSQVTQTWRSRFAPIGSTAAIILLLVLPWYLATLGRIHEGSDTSILNSVLVEAHHGRTIPERILNGFYLFGERLSPLFAIVVVGLFLLGSRDRFLRWFAIGYVLPYSIFWLCGFSYDLRNFTPALLLIALITGIGMEDAAKYISQKTGDSLHLWLRRLPGYQSYPLGAYILLAVGVCLFVSQRFTTDAFNRHQVGHQRVIGHHKVNDAVFDHVPPTTDANTILSDYDVLRYLPSYQQAFRRVSYDLNDFQSAYSSPETEFVVFFLKYAPPSIKDFLAAECAAGRCQLLQESDASQIYQRIPSPVPTQIASSHNRSGS</sequence>
<feature type="transmembrane region" description="Helical" evidence="1">
    <location>
        <begin position="248"/>
        <end position="264"/>
    </location>
</feature>
<protein>
    <recommendedName>
        <fullName evidence="4">Glycosyltransferase RgtA/B/C/D-like domain-containing protein</fullName>
    </recommendedName>
</protein>
<dbReference type="OrthoDB" id="3078613at2"/>
<evidence type="ECO:0008006" key="4">
    <source>
        <dbReference type="Google" id="ProtNLM"/>
    </source>
</evidence>
<keyword evidence="1" id="KW-1133">Transmembrane helix</keyword>
<dbReference type="RefSeq" id="WP_145259728.1">
    <property type="nucleotide sequence ID" value="NZ_CP036316.1"/>
</dbReference>
<evidence type="ECO:0000313" key="2">
    <source>
        <dbReference type="EMBL" id="QDT63418.1"/>
    </source>
</evidence>
<evidence type="ECO:0000313" key="3">
    <source>
        <dbReference type="Proteomes" id="UP000319976"/>
    </source>
</evidence>
<gene>
    <name evidence="2" type="ORF">V22_06390</name>
</gene>
<feature type="transmembrane region" description="Helical" evidence="1">
    <location>
        <begin position="219"/>
        <end position="236"/>
    </location>
</feature>
<dbReference type="AlphaFoldDB" id="A0A517T4X9"/>
<proteinExistence type="predicted"/>
<dbReference type="KEGG" id="chya:V22_06390"/>
<feature type="transmembrane region" description="Helical" evidence="1">
    <location>
        <begin position="276"/>
        <end position="301"/>
    </location>
</feature>
<feature type="transmembrane region" description="Helical" evidence="1">
    <location>
        <begin position="188"/>
        <end position="210"/>
    </location>
</feature>
<reference evidence="2 3" key="1">
    <citation type="submission" date="2019-02" db="EMBL/GenBank/DDBJ databases">
        <title>Deep-cultivation of Planctomycetes and their phenomic and genomic characterization uncovers novel biology.</title>
        <authorList>
            <person name="Wiegand S."/>
            <person name="Jogler M."/>
            <person name="Boedeker C."/>
            <person name="Pinto D."/>
            <person name="Vollmers J."/>
            <person name="Rivas-Marin E."/>
            <person name="Kohn T."/>
            <person name="Peeters S.H."/>
            <person name="Heuer A."/>
            <person name="Rast P."/>
            <person name="Oberbeckmann S."/>
            <person name="Bunk B."/>
            <person name="Jeske O."/>
            <person name="Meyerdierks A."/>
            <person name="Storesund J.E."/>
            <person name="Kallscheuer N."/>
            <person name="Luecker S."/>
            <person name="Lage O.M."/>
            <person name="Pohl T."/>
            <person name="Merkel B.J."/>
            <person name="Hornburger P."/>
            <person name="Mueller R.-W."/>
            <person name="Bruemmer F."/>
            <person name="Labrenz M."/>
            <person name="Spormann A.M."/>
            <person name="Op den Camp H."/>
            <person name="Overmann J."/>
            <person name="Amann R."/>
            <person name="Jetten M.S.M."/>
            <person name="Mascher T."/>
            <person name="Medema M.H."/>
            <person name="Devos D.P."/>
            <person name="Kaster A.-K."/>
            <person name="Ovreas L."/>
            <person name="Rohde M."/>
            <person name="Galperin M.Y."/>
            <person name="Jogler C."/>
        </authorList>
    </citation>
    <scope>NUCLEOTIDE SEQUENCE [LARGE SCALE GENOMIC DNA]</scope>
    <source>
        <strain evidence="2 3">V22</strain>
    </source>
</reference>
<evidence type="ECO:0000256" key="1">
    <source>
        <dbReference type="SAM" id="Phobius"/>
    </source>
</evidence>
<keyword evidence="1" id="KW-0472">Membrane</keyword>
<accession>A0A517T4X9</accession>
<feature type="transmembrane region" description="Helical" evidence="1">
    <location>
        <begin position="433"/>
        <end position="452"/>
    </location>
</feature>
<feature type="transmembrane region" description="Helical" evidence="1">
    <location>
        <begin position="321"/>
        <end position="340"/>
    </location>
</feature>
<feature type="transmembrane region" description="Helical" evidence="1">
    <location>
        <begin position="472"/>
        <end position="490"/>
    </location>
</feature>
<organism evidence="2 3">
    <name type="scientific">Calycomorphotria hydatis</name>
    <dbReference type="NCBI Taxonomy" id="2528027"/>
    <lineage>
        <taxon>Bacteria</taxon>
        <taxon>Pseudomonadati</taxon>
        <taxon>Planctomycetota</taxon>
        <taxon>Planctomycetia</taxon>
        <taxon>Planctomycetales</taxon>
        <taxon>Planctomycetaceae</taxon>
        <taxon>Calycomorphotria</taxon>
    </lineage>
</organism>
<dbReference type="EMBL" id="CP036316">
    <property type="protein sequence ID" value="QDT63418.1"/>
    <property type="molecule type" value="Genomic_DNA"/>
</dbReference>
<feature type="transmembrane region" description="Helical" evidence="1">
    <location>
        <begin position="403"/>
        <end position="421"/>
    </location>
</feature>
<feature type="transmembrane region" description="Helical" evidence="1">
    <location>
        <begin position="376"/>
        <end position="397"/>
    </location>
</feature>